<dbReference type="SMART" id="SM00382">
    <property type="entry name" value="AAA"/>
    <property type="match status" value="1"/>
</dbReference>
<evidence type="ECO:0000256" key="1">
    <source>
        <dbReference type="ARBA" id="ARBA00022448"/>
    </source>
</evidence>
<dbReference type="GO" id="GO:0016887">
    <property type="term" value="F:ATP hydrolysis activity"/>
    <property type="evidence" value="ECO:0007669"/>
    <property type="project" value="InterPro"/>
</dbReference>
<keyword evidence="3 5" id="KW-0067">ATP-binding</keyword>
<sequence length="204" mass="23556">MLTIQIEYQLRDHFIQLDINDDQPKIYAIRGPSGIGKTTVLNMIAGLRKADRAYIKIDDHLLTDTEHDVNVKIQERGIGYLFQDYQLFPNMTVMQNITFMAKPSEHIDELMRQLNIVHLTKQYPARLSGGESQRVALARALSTRPDILLLDEPFSSLDDATKEESMHLVKRMFDDWQIPIIFVTHSNYEAEQLADEIITVHSLF</sequence>
<dbReference type="Pfam" id="PF00005">
    <property type="entry name" value="ABC_tran"/>
    <property type="match status" value="1"/>
</dbReference>
<dbReference type="InterPro" id="IPR027417">
    <property type="entry name" value="P-loop_NTPase"/>
</dbReference>
<reference evidence="5 6" key="1">
    <citation type="submission" date="2015-03" db="EMBL/GenBank/DDBJ databases">
        <title>Draft Genome Sequence of S. carnosus subsp. utilis LTH 7013, Isolated from South Tirolean Ham.</title>
        <authorList>
            <person name="Mueller A."/>
            <person name="Huptas C."/>
            <person name="Wenning M."/>
            <person name="Weiss A."/>
            <person name="Schmidt H."/>
        </authorList>
    </citation>
    <scope>NUCLEOTIDE SEQUENCE [LARGE SCALE GENOMIC DNA]</scope>
    <source>
        <strain evidence="5 6">LTH7013</strain>
    </source>
</reference>
<dbReference type="RefSeq" id="WP_046099955.1">
    <property type="nucleotide sequence ID" value="NZ_BKAP01000010.1"/>
</dbReference>
<dbReference type="Proteomes" id="UP000033530">
    <property type="component" value="Unassembled WGS sequence"/>
</dbReference>
<dbReference type="InterPro" id="IPR050093">
    <property type="entry name" value="ABC_SmlMolc_Importer"/>
</dbReference>
<evidence type="ECO:0000256" key="2">
    <source>
        <dbReference type="ARBA" id="ARBA00022741"/>
    </source>
</evidence>
<name>A0AAJ0JP94_STACA</name>
<comment type="caution">
    <text evidence="5">The sequence shown here is derived from an EMBL/GenBank/DDBJ whole genome shotgun (WGS) entry which is preliminary data.</text>
</comment>
<keyword evidence="1" id="KW-0813">Transport</keyword>
<protein>
    <submittedName>
        <fullName evidence="5">Molybdenum ABC transporter ATP-binding protein</fullName>
    </submittedName>
</protein>
<proteinExistence type="predicted"/>
<dbReference type="Gene3D" id="3.40.50.300">
    <property type="entry name" value="P-loop containing nucleotide triphosphate hydrolases"/>
    <property type="match status" value="1"/>
</dbReference>
<dbReference type="SUPFAM" id="SSF52540">
    <property type="entry name" value="P-loop containing nucleoside triphosphate hydrolases"/>
    <property type="match status" value="1"/>
</dbReference>
<dbReference type="InterPro" id="IPR003439">
    <property type="entry name" value="ABC_transporter-like_ATP-bd"/>
</dbReference>
<feature type="domain" description="ABC transporter" evidence="4">
    <location>
        <begin position="4"/>
        <end position="203"/>
    </location>
</feature>
<gene>
    <name evidence="5" type="ORF">VV61_06780</name>
</gene>
<dbReference type="PANTHER" id="PTHR42781:SF4">
    <property type="entry name" value="SPERMIDINE_PUTRESCINE IMPORT ATP-BINDING PROTEIN POTA"/>
    <property type="match status" value="1"/>
</dbReference>
<evidence type="ECO:0000313" key="5">
    <source>
        <dbReference type="EMBL" id="KKB25296.1"/>
    </source>
</evidence>
<dbReference type="PANTHER" id="PTHR42781">
    <property type="entry name" value="SPERMIDINE/PUTRESCINE IMPORT ATP-BINDING PROTEIN POTA"/>
    <property type="match status" value="1"/>
</dbReference>
<dbReference type="AlphaFoldDB" id="A0AAJ0JP94"/>
<dbReference type="PROSITE" id="PS50893">
    <property type="entry name" value="ABC_TRANSPORTER_2"/>
    <property type="match status" value="1"/>
</dbReference>
<evidence type="ECO:0000259" key="4">
    <source>
        <dbReference type="PROSITE" id="PS50893"/>
    </source>
</evidence>
<evidence type="ECO:0000313" key="6">
    <source>
        <dbReference type="Proteomes" id="UP000033530"/>
    </source>
</evidence>
<evidence type="ECO:0000256" key="3">
    <source>
        <dbReference type="ARBA" id="ARBA00022840"/>
    </source>
</evidence>
<dbReference type="PROSITE" id="PS00211">
    <property type="entry name" value="ABC_TRANSPORTER_1"/>
    <property type="match status" value="1"/>
</dbReference>
<dbReference type="EMBL" id="LAIU01000004">
    <property type="protein sequence ID" value="KKB25296.1"/>
    <property type="molecule type" value="Genomic_DNA"/>
</dbReference>
<accession>A0AAJ0JP94</accession>
<organism evidence="5 6">
    <name type="scientific">Staphylococcus carnosus</name>
    <dbReference type="NCBI Taxonomy" id="1281"/>
    <lineage>
        <taxon>Bacteria</taxon>
        <taxon>Bacillati</taxon>
        <taxon>Bacillota</taxon>
        <taxon>Bacilli</taxon>
        <taxon>Bacillales</taxon>
        <taxon>Staphylococcaceae</taxon>
        <taxon>Staphylococcus</taxon>
    </lineage>
</organism>
<dbReference type="GO" id="GO:0005524">
    <property type="term" value="F:ATP binding"/>
    <property type="evidence" value="ECO:0007669"/>
    <property type="project" value="UniProtKB-KW"/>
</dbReference>
<keyword evidence="2" id="KW-0547">Nucleotide-binding</keyword>
<dbReference type="InterPro" id="IPR003593">
    <property type="entry name" value="AAA+_ATPase"/>
</dbReference>
<dbReference type="InterPro" id="IPR017871">
    <property type="entry name" value="ABC_transporter-like_CS"/>
</dbReference>